<dbReference type="EMBL" id="JBHSFE010000011">
    <property type="protein sequence ID" value="MFC4609156.1"/>
    <property type="molecule type" value="Genomic_DNA"/>
</dbReference>
<proteinExistence type="predicted"/>
<organism evidence="3 4">
    <name type="scientific">Streptomyces maoxianensis</name>
    <dbReference type="NCBI Taxonomy" id="1459942"/>
    <lineage>
        <taxon>Bacteria</taxon>
        <taxon>Bacillati</taxon>
        <taxon>Actinomycetota</taxon>
        <taxon>Actinomycetes</taxon>
        <taxon>Kitasatosporales</taxon>
        <taxon>Streptomycetaceae</taxon>
        <taxon>Streptomyces</taxon>
    </lineage>
</organism>
<feature type="compositionally biased region" description="Low complexity" evidence="1">
    <location>
        <begin position="107"/>
        <end position="138"/>
    </location>
</feature>
<feature type="region of interest" description="Disordered" evidence="1">
    <location>
        <begin position="1"/>
        <end position="385"/>
    </location>
</feature>
<keyword evidence="4" id="KW-1185">Reference proteome</keyword>
<dbReference type="Proteomes" id="UP001595993">
    <property type="component" value="Unassembled WGS sequence"/>
</dbReference>
<dbReference type="RefSeq" id="WP_381195556.1">
    <property type="nucleotide sequence ID" value="NZ_JBHSFE010000011.1"/>
</dbReference>
<feature type="transmembrane region" description="Helical" evidence="2">
    <location>
        <begin position="387"/>
        <end position="409"/>
    </location>
</feature>
<feature type="region of interest" description="Disordered" evidence="1">
    <location>
        <begin position="413"/>
        <end position="443"/>
    </location>
</feature>
<feature type="compositionally biased region" description="Low complexity" evidence="1">
    <location>
        <begin position="211"/>
        <end position="231"/>
    </location>
</feature>
<evidence type="ECO:0000256" key="2">
    <source>
        <dbReference type="SAM" id="Phobius"/>
    </source>
</evidence>
<keyword evidence="2" id="KW-0472">Membrane</keyword>
<feature type="compositionally biased region" description="Pro residues" evidence="1">
    <location>
        <begin position="252"/>
        <end position="262"/>
    </location>
</feature>
<feature type="region of interest" description="Disordered" evidence="1">
    <location>
        <begin position="539"/>
        <end position="569"/>
    </location>
</feature>
<name>A0ABV9G4D2_9ACTN</name>
<reference evidence="4" key="1">
    <citation type="journal article" date="2019" name="Int. J. Syst. Evol. Microbiol.">
        <title>The Global Catalogue of Microorganisms (GCM) 10K type strain sequencing project: providing services to taxonomists for standard genome sequencing and annotation.</title>
        <authorList>
            <consortium name="The Broad Institute Genomics Platform"/>
            <consortium name="The Broad Institute Genome Sequencing Center for Infectious Disease"/>
            <person name="Wu L."/>
            <person name="Ma J."/>
        </authorList>
    </citation>
    <scope>NUCLEOTIDE SEQUENCE [LARGE SCALE GENOMIC DNA]</scope>
    <source>
        <strain evidence="4">CGMCC 4.7139</strain>
    </source>
</reference>
<evidence type="ECO:0000313" key="4">
    <source>
        <dbReference type="Proteomes" id="UP001595993"/>
    </source>
</evidence>
<feature type="compositionally biased region" description="Low complexity" evidence="1">
    <location>
        <begin position="353"/>
        <end position="373"/>
    </location>
</feature>
<keyword evidence="2" id="KW-1133">Transmembrane helix</keyword>
<gene>
    <name evidence="3" type="ORF">ACFO9E_15215</name>
</gene>
<sequence>MTQSGQGDEQQQPAARPAHEGVVLPADGSEPWIPGVSDAQVAPAGGQPWGEPWGPEQQPGRPGPPADGGPVAQRGWGEAPQAGYGGQPLPPQGGYDALPPAPGGYGALPPAQSGYDAQSGYGQQQGQAPQDAYDAPPQGGYGSQPLPPQGRGNHAAYDGQSQGQVPQDAYDAPRQGQAPQGGYGSQPLPPQGRASHAAYDGHSQGQAPQDAYGGQSQGQASQSGYGSQPLPQALPPQAVPMGDSDATQYIPPVAPGAMPPETPAESTQFLGAVPAQASVPGPDADATQYIAPVPPAPAAAPFGIRPGAPEDRQPPAEFDSLFRTDAPAAQAPDATQQLPQFEAPHAGSRPPRQQQYQQQQYQQQQYQQPQAPQGPERESRRRKSSHVPVIAAVVVGCAVLGLGVSAVMFGGDEESDPGAGKNVAATSDAPSSDPKAADDPAKSQAEALDKLLADSNNSRAAVIRSVENIKRCQNLDQAATDLSGAAQQRRGLVTRLGGLTVDKLPSHAQLTASLTKAWQASASADDHYAAWAQQVKGKKGCKDGRARSTGQTAQAERASGDATKAKKEASGLWNSIAGKYGLTERRSEQL</sequence>
<evidence type="ECO:0000313" key="3">
    <source>
        <dbReference type="EMBL" id="MFC4609156.1"/>
    </source>
</evidence>
<feature type="compositionally biased region" description="Polar residues" evidence="1">
    <location>
        <begin position="1"/>
        <end position="13"/>
    </location>
</feature>
<evidence type="ECO:0000256" key="1">
    <source>
        <dbReference type="SAM" id="MobiDB-lite"/>
    </source>
</evidence>
<accession>A0ABV9G4D2</accession>
<keyword evidence="2" id="KW-0812">Transmembrane</keyword>
<protein>
    <submittedName>
        <fullName evidence="3">Uncharacterized protein</fullName>
    </submittedName>
</protein>
<comment type="caution">
    <text evidence="3">The sequence shown here is derived from an EMBL/GenBank/DDBJ whole genome shotgun (WGS) entry which is preliminary data.</text>
</comment>
<feature type="compositionally biased region" description="Low complexity" evidence="1">
    <location>
        <begin position="324"/>
        <end position="337"/>
    </location>
</feature>
<feature type="compositionally biased region" description="Low complexity" evidence="1">
    <location>
        <begin position="42"/>
        <end position="60"/>
    </location>
</feature>